<evidence type="ECO:0000313" key="2">
    <source>
        <dbReference type="EMBL" id="CRK87292.1"/>
    </source>
</evidence>
<sequence length="116" mass="13407">MLLGLSILKFKEKKISGLLETSKFQKLNFFVSVVFYDLNNRKKMKLTKFSFIFLIVISLSVAQSQNNEREFNKTDYHTKRMILGTIAFCFMAALILIIILIHLRARTISGLLNLMA</sequence>
<reference evidence="2 3" key="1">
    <citation type="submission" date="2015-04" db="EMBL/GenBank/DDBJ databases">
        <authorList>
            <person name="Syromyatnikov M.Y."/>
            <person name="Popov V.N."/>
        </authorList>
    </citation>
    <scope>NUCLEOTIDE SEQUENCE [LARGE SCALE GENOMIC DNA]</scope>
</reference>
<accession>A0A1J1HIR1</accession>
<gene>
    <name evidence="2" type="ORF">CLUMA_CG001094</name>
</gene>
<feature type="transmembrane region" description="Helical" evidence="1">
    <location>
        <begin position="46"/>
        <end position="62"/>
    </location>
</feature>
<feature type="transmembrane region" description="Helical" evidence="1">
    <location>
        <begin position="82"/>
        <end position="103"/>
    </location>
</feature>
<name>A0A1J1HIR1_9DIPT</name>
<dbReference type="Proteomes" id="UP000183832">
    <property type="component" value="Unassembled WGS sequence"/>
</dbReference>
<evidence type="ECO:0000256" key="1">
    <source>
        <dbReference type="SAM" id="Phobius"/>
    </source>
</evidence>
<dbReference type="AlphaFoldDB" id="A0A1J1HIR1"/>
<protein>
    <submittedName>
        <fullName evidence="2">CLUMA_CG001094, isoform A</fullName>
    </submittedName>
</protein>
<keyword evidence="1" id="KW-1133">Transmembrane helix</keyword>
<evidence type="ECO:0000313" key="3">
    <source>
        <dbReference type="Proteomes" id="UP000183832"/>
    </source>
</evidence>
<dbReference type="EMBL" id="CVRI01000004">
    <property type="protein sequence ID" value="CRK87292.1"/>
    <property type="molecule type" value="Genomic_DNA"/>
</dbReference>
<keyword evidence="1" id="KW-0472">Membrane</keyword>
<organism evidence="2 3">
    <name type="scientific">Clunio marinus</name>
    <dbReference type="NCBI Taxonomy" id="568069"/>
    <lineage>
        <taxon>Eukaryota</taxon>
        <taxon>Metazoa</taxon>
        <taxon>Ecdysozoa</taxon>
        <taxon>Arthropoda</taxon>
        <taxon>Hexapoda</taxon>
        <taxon>Insecta</taxon>
        <taxon>Pterygota</taxon>
        <taxon>Neoptera</taxon>
        <taxon>Endopterygota</taxon>
        <taxon>Diptera</taxon>
        <taxon>Nematocera</taxon>
        <taxon>Chironomoidea</taxon>
        <taxon>Chironomidae</taxon>
        <taxon>Clunio</taxon>
    </lineage>
</organism>
<keyword evidence="1" id="KW-0812">Transmembrane</keyword>
<keyword evidence="3" id="KW-1185">Reference proteome</keyword>
<proteinExistence type="predicted"/>